<protein>
    <recommendedName>
        <fullName evidence="4">HdeD family acid-resistance protein</fullName>
    </recommendedName>
</protein>
<dbReference type="Pfam" id="PF03729">
    <property type="entry name" value="DUF308"/>
    <property type="match status" value="1"/>
</dbReference>
<feature type="transmembrane region" description="Helical" evidence="1">
    <location>
        <begin position="69"/>
        <end position="88"/>
    </location>
</feature>
<evidence type="ECO:0000313" key="3">
    <source>
        <dbReference type="Proteomes" id="UP000094009"/>
    </source>
</evidence>
<dbReference type="PANTHER" id="PTHR34989:SF1">
    <property type="entry name" value="PROTEIN HDED"/>
    <property type="match status" value="1"/>
</dbReference>
<dbReference type="AlphaFoldDB" id="A0A853KX86"/>
<sequence length="215" mass="23382">MGYNLQQFQVDIAAIHSSQEHPTMTLIVNDGTPEMRGLLEKGRKRLRNVGVVMLILGVLAVAFPFVTTIAFKTVIGWLFLFGALGHFYGAWNADTPTRRSLDVVQGIVFALIGGWLAFMPEGGIVTLTVLLAIAFLLHGIFETLMALWLKQFPGWKWMLVSGGISVLAGVLIFAELPSSATWAIGLLIGINLLSSGFSYLMVSMAMGKVSQARKP</sequence>
<proteinExistence type="predicted"/>
<reference evidence="2 3" key="1">
    <citation type="submission" date="2014-07" db="EMBL/GenBank/DDBJ databases">
        <title>Draft genome sequence of Thalassospira tepidiphila 1-1B.</title>
        <authorList>
            <person name="Lai Q."/>
            <person name="Shao Z."/>
        </authorList>
    </citation>
    <scope>NUCLEOTIDE SEQUENCE [LARGE SCALE GENOMIC DNA]</scope>
    <source>
        <strain evidence="2 3">MCCC 1A03514</strain>
    </source>
</reference>
<dbReference type="PANTHER" id="PTHR34989">
    <property type="entry name" value="PROTEIN HDED"/>
    <property type="match status" value="1"/>
</dbReference>
<dbReference type="Proteomes" id="UP000094009">
    <property type="component" value="Unassembled WGS sequence"/>
</dbReference>
<dbReference type="GO" id="GO:0005886">
    <property type="term" value="C:plasma membrane"/>
    <property type="evidence" value="ECO:0007669"/>
    <property type="project" value="TreeGrafter"/>
</dbReference>
<feature type="transmembrane region" description="Helical" evidence="1">
    <location>
        <begin position="100"/>
        <end position="118"/>
    </location>
</feature>
<evidence type="ECO:0000313" key="2">
    <source>
        <dbReference type="EMBL" id="OAZ08803.1"/>
    </source>
</evidence>
<evidence type="ECO:0008006" key="4">
    <source>
        <dbReference type="Google" id="ProtNLM"/>
    </source>
</evidence>
<accession>A0A853KX86</accession>
<dbReference type="EMBL" id="JPVZ01000007">
    <property type="protein sequence ID" value="OAZ08803.1"/>
    <property type="molecule type" value="Genomic_DNA"/>
</dbReference>
<keyword evidence="1" id="KW-0472">Membrane</keyword>
<evidence type="ECO:0000256" key="1">
    <source>
        <dbReference type="SAM" id="Phobius"/>
    </source>
</evidence>
<organism evidence="2 3">
    <name type="scientific">Thalassospira tepidiphila MCCC 1A03514</name>
    <dbReference type="NCBI Taxonomy" id="1177930"/>
    <lineage>
        <taxon>Bacteria</taxon>
        <taxon>Pseudomonadati</taxon>
        <taxon>Pseudomonadota</taxon>
        <taxon>Alphaproteobacteria</taxon>
        <taxon>Rhodospirillales</taxon>
        <taxon>Thalassospiraceae</taxon>
        <taxon>Thalassospira</taxon>
    </lineage>
</organism>
<name>A0A853KX86_9PROT</name>
<keyword evidence="1" id="KW-0812">Transmembrane</keyword>
<feature type="transmembrane region" description="Helical" evidence="1">
    <location>
        <begin position="124"/>
        <end position="148"/>
    </location>
</feature>
<feature type="transmembrane region" description="Helical" evidence="1">
    <location>
        <begin position="155"/>
        <end position="174"/>
    </location>
</feature>
<dbReference type="InterPro" id="IPR005325">
    <property type="entry name" value="DUF308_memb"/>
</dbReference>
<gene>
    <name evidence="2" type="ORF">TH4_15655</name>
</gene>
<feature type="transmembrane region" description="Helical" evidence="1">
    <location>
        <begin position="46"/>
        <end position="63"/>
    </location>
</feature>
<comment type="caution">
    <text evidence="2">The sequence shown here is derived from an EMBL/GenBank/DDBJ whole genome shotgun (WGS) entry which is preliminary data.</text>
</comment>
<dbReference type="InterPro" id="IPR052712">
    <property type="entry name" value="Acid_resist_chaperone_HdeD"/>
</dbReference>
<feature type="transmembrane region" description="Helical" evidence="1">
    <location>
        <begin position="180"/>
        <end position="202"/>
    </location>
</feature>
<keyword evidence="1" id="KW-1133">Transmembrane helix</keyword>